<evidence type="ECO:0000256" key="1">
    <source>
        <dbReference type="SAM" id="MobiDB-lite"/>
    </source>
</evidence>
<proteinExistence type="predicted"/>
<reference evidence="2 3" key="1">
    <citation type="journal article" date="2023" name="Life. Sci Alliance">
        <title>Evolutionary insights into 3D genome organization and epigenetic landscape of Vigna mungo.</title>
        <authorList>
            <person name="Junaid A."/>
            <person name="Singh B."/>
            <person name="Bhatia S."/>
        </authorList>
    </citation>
    <scope>NUCLEOTIDE SEQUENCE [LARGE SCALE GENOMIC DNA]</scope>
    <source>
        <strain evidence="2">Urdbean</strain>
    </source>
</reference>
<name>A0AAQ3S447_VIGMU</name>
<dbReference type="EMBL" id="CP144697">
    <property type="protein sequence ID" value="WVZ15678.1"/>
    <property type="molecule type" value="Genomic_DNA"/>
</dbReference>
<sequence length="130" mass="14322">MREENMCEKENKNWVGDIVVVTVEKVIEIVVVVTSTTSEDYDGNSEVAKVSIFKGNSVVGHGAYVKTGKDGEDRGKKYGIQNPLSYRPPPKPPDLKLQTITSGFPSDDKIISQCHGIKLHCSNLEGKIFL</sequence>
<feature type="compositionally biased region" description="Basic and acidic residues" evidence="1">
    <location>
        <begin position="67"/>
        <end position="76"/>
    </location>
</feature>
<dbReference type="AlphaFoldDB" id="A0AAQ3S447"/>
<dbReference type="Proteomes" id="UP001374535">
    <property type="component" value="Chromosome 4"/>
</dbReference>
<evidence type="ECO:0000313" key="3">
    <source>
        <dbReference type="Proteomes" id="UP001374535"/>
    </source>
</evidence>
<feature type="region of interest" description="Disordered" evidence="1">
    <location>
        <begin position="65"/>
        <end position="93"/>
    </location>
</feature>
<accession>A0AAQ3S447</accession>
<evidence type="ECO:0000313" key="2">
    <source>
        <dbReference type="EMBL" id="WVZ15678.1"/>
    </source>
</evidence>
<protein>
    <submittedName>
        <fullName evidence="2">Uncharacterized protein</fullName>
    </submittedName>
</protein>
<keyword evidence="3" id="KW-1185">Reference proteome</keyword>
<organism evidence="2 3">
    <name type="scientific">Vigna mungo</name>
    <name type="common">Black gram</name>
    <name type="synonym">Phaseolus mungo</name>
    <dbReference type="NCBI Taxonomy" id="3915"/>
    <lineage>
        <taxon>Eukaryota</taxon>
        <taxon>Viridiplantae</taxon>
        <taxon>Streptophyta</taxon>
        <taxon>Embryophyta</taxon>
        <taxon>Tracheophyta</taxon>
        <taxon>Spermatophyta</taxon>
        <taxon>Magnoliopsida</taxon>
        <taxon>eudicotyledons</taxon>
        <taxon>Gunneridae</taxon>
        <taxon>Pentapetalae</taxon>
        <taxon>rosids</taxon>
        <taxon>fabids</taxon>
        <taxon>Fabales</taxon>
        <taxon>Fabaceae</taxon>
        <taxon>Papilionoideae</taxon>
        <taxon>50 kb inversion clade</taxon>
        <taxon>NPAAA clade</taxon>
        <taxon>indigoferoid/millettioid clade</taxon>
        <taxon>Phaseoleae</taxon>
        <taxon>Vigna</taxon>
    </lineage>
</organism>
<gene>
    <name evidence="2" type="ORF">V8G54_013244</name>
</gene>